<accession>A0A1C6V6F9</accession>
<dbReference type="STRING" id="683228.GA0070617_4789"/>
<dbReference type="GO" id="GO:0003700">
    <property type="term" value="F:DNA-binding transcription factor activity"/>
    <property type="evidence" value="ECO:0007669"/>
    <property type="project" value="InterPro"/>
</dbReference>
<dbReference type="Proteomes" id="UP000198937">
    <property type="component" value="Unassembled WGS sequence"/>
</dbReference>
<proteinExistence type="predicted"/>
<dbReference type="PRINTS" id="PR00598">
    <property type="entry name" value="HTHMARR"/>
</dbReference>
<dbReference type="EMBL" id="FMIA01000002">
    <property type="protein sequence ID" value="SCL61875.1"/>
    <property type="molecule type" value="Genomic_DNA"/>
</dbReference>
<dbReference type="InterPro" id="IPR036390">
    <property type="entry name" value="WH_DNA-bd_sf"/>
</dbReference>
<dbReference type="SUPFAM" id="SSF46785">
    <property type="entry name" value="Winged helix' DNA-binding domain"/>
    <property type="match status" value="1"/>
</dbReference>
<feature type="compositionally biased region" description="Basic and acidic residues" evidence="1">
    <location>
        <begin position="178"/>
        <end position="191"/>
    </location>
</feature>
<dbReference type="InterPro" id="IPR036388">
    <property type="entry name" value="WH-like_DNA-bd_sf"/>
</dbReference>
<dbReference type="Pfam" id="PF01047">
    <property type="entry name" value="MarR"/>
    <property type="match status" value="1"/>
</dbReference>
<dbReference type="GO" id="GO:0003677">
    <property type="term" value="F:DNA binding"/>
    <property type="evidence" value="ECO:0007669"/>
    <property type="project" value="UniProtKB-KW"/>
</dbReference>
<dbReference type="PANTHER" id="PTHR33164">
    <property type="entry name" value="TRANSCRIPTIONAL REGULATOR, MARR FAMILY"/>
    <property type="match status" value="1"/>
</dbReference>
<name>A0A1C6V6F9_9ACTN</name>
<feature type="region of interest" description="Disordered" evidence="1">
    <location>
        <begin position="134"/>
        <end position="215"/>
    </location>
</feature>
<evidence type="ECO:0000256" key="1">
    <source>
        <dbReference type="SAM" id="MobiDB-lite"/>
    </source>
</evidence>
<organism evidence="3 4">
    <name type="scientific">Micromonospora yangpuensis</name>
    <dbReference type="NCBI Taxonomy" id="683228"/>
    <lineage>
        <taxon>Bacteria</taxon>
        <taxon>Bacillati</taxon>
        <taxon>Actinomycetota</taxon>
        <taxon>Actinomycetes</taxon>
        <taxon>Micromonosporales</taxon>
        <taxon>Micromonosporaceae</taxon>
        <taxon>Micromonospora</taxon>
    </lineage>
</organism>
<reference evidence="3 4" key="1">
    <citation type="submission" date="2016-06" db="EMBL/GenBank/DDBJ databases">
        <authorList>
            <person name="Kjaerup R.B."/>
            <person name="Dalgaard T.S."/>
            <person name="Juul-Madsen H.R."/>
        </authorList>
    </citation>
    <scope>NUCLEOTIDE SEQUENCE [LARGE SCALE GENOMIC DNA]</scope>
    <source>
        <strain evidence="3 4">DSM 45577</strain>
    </source>
</reference>
<dbReference type="SMART" id="SM00347">
    <property type="entry name" value="HTH_MARR"/>
    <property type="match status" value="1"/>
</dbReference>
<dbReference type="AlphaFoldDB" id="A0A1C6V6F9"/>
<protein>
    <submittedName>
        <fullName evidence="3">DNA-binding transcriptional regulator, MarR family</fullName>
    </submittedName>
</protein>
<evidence type="ECO:0000313" key="4">
    <source>
        <dbReference type="Proteomes" id="UP000198937"/>
    </source>
</evidence>
<sequence>MAAALDDAAGTLLAVWEAALQRPVARLSSAQLRAVMVVEQHDGINLRRLASELQMLLSSASRLCDRLEAAGMLEREPGRSDRREISLHLTREARRLLDELQADRRQRLAEVLARMSPAGRQALLRGMVEFDQVSRDPSADSGAGPDRGPDDDPQEPTATGQTHERDRPAGDEPPSGRLSREIRPDRWRAGDDSPPWPSLVADPTAPDGPPVARSA</sequence>
<keyword evidence="4" id="KW-1185">Reference proteome</keyword>
<gene>
    <name evidence="3" type="ORF">GA0070617_4789</name>
</gene>
<evidence type="ECO:0000313" key="3">
    <source>
        <dbReference type="EMBL" id="SCL61875.1"/>
    </source>
</evidence>
<dbReference type="GO" id="GO:0006950">
    <property type="term" value="P:response to stress"/>
    <property type="evidence" value="ECO:0007669"/>
    <property type="project" value="TreeGrafter"/>
</dbReference>
<feature type="domain" description="HTH marR-type" evidence="2">
    <location>
        <begin position="1"/>
        <end position="133"/>
    </location>
</feature>
<dbReference type="InterPro" id="IPR039422">
    <property type="entry name" value="MarR/SlyA-like"/>
</dbReference>
<dbReference type="PROSITE" id="PS50995">
    <property type="entry name" value="HTH_MARR_2"/>
    <property type="match status" value="1"/>
</dbReference>
<dbReference type="PANTHER" id="PTHR33164:SF103">
    <property type="entry name" value="REGULATORY PROTEIN MARR"/>
    <property type="match status" value="1"/>
</dbReference>
<evidence type="ECO:0000259" key="2">
    <source>
        <dbReference type="PROSITE" id="PS50995"/>
    </source>
</evidence>
<keyword evidence="3" id="KW-0238">DNA-binding</keyword>
<dbReference type="InterPro" id="IPR000835">
    <property type="entry name" value="HTH_MarR-typ"/>
</dbReference>
<dbReference type="Gene3D" id="1.10.10.10">
    <property type="entry name" value="Winged helix-like DNA-binding domain superfamily/Winged helix DNA-binding domain"/>
    <property type="match status" value="1"/>
</dbReference>